<dbReference type="Proteomes" id="UP001500552">
    <property type="component" value="Unassembled WGS sequence"/>
</dbReference>
<evidence type="ECO:0000313" key="15">
    <source>
        <dbReference type="EMBL" id="GAA4443987.1"/>
    </source>
</evidence>
<keyword evidence="7" id="KW-0256">Endoplasmic reticulum</keyword>
<keyword evidence="4" id="KW-0808">Transferase</keyword>
<evidence type="ECO:0000256" key="4">
    <source>
        <dbReference type="ARBA" id="ARBA00022679"/>
    </source>
</evidence>
<evidence type="ECO:0000256" key="6">
    <source>
        <dbReference type="ARBA" id="ARBA00022723"/>
    </source>
</evidence>
<keyword evidence="6" id="KW-0479">Metal-binding</keyword>
<evidence type="ECO:0000256" key="8">
    <source>
        <dbReference type="ARBA" id="ARBA00022968"/>
    </source>
</evidence>
<dbReference type="InterPro" id="IPR003406">
    <property type="entry name" value="Glyco_trans_14"/>
</dbReference>
<keyword evidence="12" id="KW-1015">Disulfide bond</keyword>
<keyword evidence="5" id="KW-0812">Transmembrane</keyword>
<proteinExistence type="predicted"/>
<evidence type="ECO:0000256" key="7">
    <source>
        <dbReference type="ARBA" id="ARBA00022824"/>
    </source>
</evidence>
<keyword evidence="10" id="KW-0333">Golgi apparatus</keyword>
<name>A0ABP8M7M9_9BACT</name>
<dbReference type="EMBL" id="BAABHC010000039">
    <property type="protein sequence ID" value="GAA4443987.1"/>
    <property type="molecule type" value="Genomic_DNA"/>
</dbReference>
<comment type="caution">
    <text evidence="15">The sequence shown here is derived from an EMBL/GenBank/DDBJ whole genome shotgun (WGS) entry which is preliminary data.</text>
</comment>
<evidence type="ECO:0000256" key="14">
    <source>
        <dbReference type="ARBA" id="ARBA00042865"/>
    </source>
</evidence>
<dbReference type="PANTHER" id="PTHR46025">
    <property type="entry name" value="XYLOSYLTRANSFERASE OXT"/>
    <property type="match status" value="1"/>
</dbReference>
<protein>
    <recommendedName>
        <fullName evidence="14">Peptide O-xylosyltransferase</fullName>
    </recommendedName>
</protein>
<keyword evidence="11" id="KW-0472">Membrane</keyword>
<evidence type="ECO:0000256" key="3">
    <source>
        <dbReference type="ARBA" id="ARBA00022676"/>
    </source>
</evidence>
<evidence type="ECO:0000256" key="10">
    <source>
        <dbReference type="ARBA" id="ARBA00023034"/>
    </source>
</evidence>
<keyword evidence="16" id="KW-1185">Reference proteome</keyword>
<dbReference type="Pfam" id="PF02485">
    <property type="entry name" value="Branch"/>
    <property type="match status" value="1"/>
</dbReference>
<reference evidence="16" key="1">
    <citation type="journal article" date="2019" name="Int. J. Syst. Evol. Microbiol.">
        <title>The Global Catalogue of Microorganisms (GCM) 10K type strain sequencing project: providing services to taxonomists for standard genome sequencing and annotation.</title>
        <authorList>
            <consortium name="The Broad Institute Genomics Platform"/>
            <consortium name="The Broad Institute Genome Sequencing Center for Infectious Disease"/>
            <person name="Wu L."/>
            <person name="Ma J."/>
        </authorList>
    </citation>
    <scope>NUCLEOTIDE SEQUENCE [LARGE SCALE GENOMIC DNA]</scope>
    <source>
        <strain evidence="16">JCM 17926</strain>
    </source>
</reference>
<comment type="subcellular location">
    <subcellularLocation>
        <location evidence="2">Endoplasmic reticulum membrane</location>
        <topology evidence="2">Single-pass type II membrane protein</topology>
    </subcellularLocation>
    <subcellularLocation>
        <location evidence="1">Golgi apparatus membrane</location>
        <topology evidence="1">Single-pass type II membrane protein</topology>
    </subcellularLocation>
</comment>
<evidence type="ECO:0000256" key="12">
    <source>
        <dbReference type="ARBA" id="ARBA00023157"/>
    </source>
</evidence>
<accession>A0ABP8M7M9</accession>
<sequence>MKQAILVTAYKNFGHLERIIRRFDDDFVFYIHIDKKSLLSRGELDKFLGDERVLFLSRKYKVNWGGFNHLQSILLLCSEAVRNEEVGYMHLISGLDFPIKSCAYFKEYISRNRGKEFLEHFEMPVDFWPYGGMDRLTNYNFYDLFNGKTDKGLKRIYQLIELQRRLRISRGIPANFPKLYGGSTWWTLSAACLKYVVGYIQGHPSYLSRFRFTFCAEETFFQTILLNSPYKESICNDNLRYVLWEEKNGNYPANLDETDFAAIQQSSGLFARKFEYPVSEGLLEKISDALHNGQMTQR</sequence>
<keyword evidence="3" id="KW-0328">Glycosyltransferase</keyword>
<keyword evidence="9" id="KW-1133">Transmembrane helix</keyword>
<evidence type="ECO:0000256" key="11">
    <source>
        <dbReference type="ARBA" id="ARBA00023136"/>
    </source>
</evidence>
<evidence type="ECO:0000256" key="9">
    <source>
        <dbReference type="ARBA" id="ARBA00022989"/>
    </source>
</evidence>
<dbReference type="RefSeq" id="WP_345162743.1">
    <property type="nucleotide sequence ID" value="NZ_BAABHC010000039.1"/>
</dbReference>
<evidence type="ECO:0000313" key="16">
    <source>
        <dbReference type="Proteomes" id="UP001500552"/>
    </source>
</evidence>
<keyword evidence="8" id="KW-0735">Signal-anchor</keyword>
<evidence type="ECO:0000256" key="5">
    <source>
        <dbReference type="ARBA" id="ARBA00022692"/>
    </source>
</evidence>
<dbReference type="PANTHER" id="PTHR46025:SF3">
    <property type="entry name" value="XYLOSYLTRANSFERASE OXT"/>
    <property type="match status" value="1"/>
</dbReference>
<evidence type="ECO:0000256" key="1">
    <source>
        <dbReference type="ARBA" id="ARBA00004323"/>
    </source>
</evidence>
<evidence type="ECO:0000256" key="13">
    <source>
        <dbReference type="ARBA" id="ARBA00023180"/>
    </source>
</evidence>
<gene>
    <name evidence="15" type="ORF">GCM10023188_45320</name>
</gene>
<organism evidence="15 16">
    <name type="scientific">Pontibacter saemangeumensis</name>
    <dbReference type="NCBI Taxonomy" id="1084525"/>
    <lineage>
        <taxon>Bacteria</taxon>
        <taxon>Pseudomonadati</taxon>
        <taxon>Bacteroidota</taxon>
        <taxon>Cytophagia</taxon>
        <taxon>Cytophagales</taxon>
        <taxon>Hymenobacteraceae</taxon>
        <taxon>Pontibacter</taxon>
    </lineage>
</organism>
<evidence type="ECO:0000256" key="2">
    <source>
        <dbReference type="ARBA" id="ARBA00004648"/>
    </source>
</evidence>
<dbReference type="InterPro" id="IPR043538">
    <property type="entry name" value="XYLT"/>
</dbReference>
<keyword evidence="13" id="KW-0325">Glycoprotein</keyword>